<sequence length="347" mass="37143">MTSAGTAFYDESAVLERQAIAMILALWGRVDAANPSASWVGLLPEAVAILVAAQTVAAEMADPYLLDTLGGSIDTPVDPGGMVSTGLDALLYLPAANAQQALWTGMPAAAALGRARATLASYVRTASGDTGRLASAAGIAGRSDVAGYYRRLRLPSCSRCIVLAGRFYRWSSGFRRHKNCDCKHDPVQRRDDAEPLDVRGAIASGQVHGLSKAATAAIVEHGADPAQVINAQRGMYMIGDLQASAVGITRRAVAGARILARDVDRALGLDVRNRTYTNMTFDRAAAARYAELFRRGKTYVRTTADGRQQGYAYRYVRTPRPTPQQIVTSASSRAEAVRQLTNYGYIL</sequence>
<dbReference type="KEGG" id="ami:Amir_5622"/>
<dbReference type="eggNOG" id="ENOG502Z85S">
    <property type="taxonomic scope" value="Bacteria"/>
</dbReference>
<proteinExistence type="predicted"/>
<evidence type="ECO:0000313" key="1">
    <source>
        <dbReference type="EMBL" id="ACU39438.1"/>
    </source>
</evidence>
<name>C6WC50_ACTMD</name>
<evidence type="ECO:0008006" key="3">
    <source>
        <dbReference type="Google" id="ProtNLM"/>
    </source>
</evidence>
<keyword evidence="2" id="KW-1185">Reference proteome</keyword>
<reference evidence="1 2" key="1">
    <citation type="journal article" date="2009" name="Stand. Genomic Sci.">
        <title>Complete genome sequence of Actinosynnema mirum type strain (101).</title>
        <authorList>
            <person name="Land M."/>
            <person name="Lapidus A."/>
            <person name="Mayilraj S."/>
            <person name="Chen F."/>
            <person name="Copeland A."/>
            <person name="Del Rio T.G."/>
            <person name="Nolan M."/>
            <person name="Lucas S."/>
            <person name="Tice H."/>
            <person name="Cheng J.F."/>
            <person name="Chertkov O."/>
            <person name="Bruce D."/>
            <person name="Goodwin L."/>
            <person name="Pitluck S."/>
            <person name="Rohde M."/>
            <person name="Goker M."/>
            <person name="Pati A."/>
            <person name="Ivanova N."/>
            <person name="Mavromatis K."/>
            <person name="Chen A."/>
            <person name="Palaniappan K."/>
            <person name="Hauser L."/>
            <person name="Chang Y.J."/>
            <person name="Jeffries C.C."/>
            <person name="Brettin T."/>
            <person name="Detter J.C."/>
            <person name="Han C."/>
            <person name="Chain P."/>
            <person name="Tindall B.J."/>
            <person name="Bristow J."/>
            <person name="Eisen J.A."/>
            <person name="Markowitz V."/>
            <person name="Hugenholtz P."/>
            <person name="Kyrpides N.C."/>
            <person name="Klenk H.P."/>
        </authorList>
    </citation>
    <scope>NUCLEOTIDE SEQUENCE [LARGE SCALE GENOMIC DNA]</scope>
    <source>
        <strain evidence="2">ATCC 29888 / DSM 43827 / JCM 3225 / NBRC 14064 / NCIMB 13271 / NRRL B-12336 / IMRU 3971 / 101</strain>
    </source>
</reference>
<dbReference type="RefSeq" id="WP_015804323.1">
    <property type="nucleotide sequence ID" value="NC_013093.1"/>
</dbReference>
<dbReference type="STRING" id="446462.Amir_5622"/>
<protein>
    <recommendedName>
        <fullName evidence="3">Capsid maturation protease</fullName>
    </recommendedName>
</protein>
<dbReference type="Proteomes" id="UP000002213">
    <property type="component" value="Chromosome"/>
</dbReference>
<gene>
    <name evidence="1" type="ordered locus">Amir_5622</name>
</gene>
<dbReference type="OrthoDB" id="3267958at2"/>
<dbReference type="AlphaFoldDB" id="C6WC50"/>
<dbReference type="EMBL" id="CP001630">
    <property type="protein sequence ID" value="ACU39438.1"/>
    <property type="molecule type" value="Genomic_DNA"/>
</dbReference>
<organism evidence="1 2">
    <name type="scientific">Actinosynnema mirum (strain ATCC 29888 / DSM 43827 / JCM 3225 / NBRC 14064 / NCIMB 13271 / NRRL B-12336 / IMRU 3971 / 101)</name>
    <dbReference type="NCBI Taxonomy" id="446462"/>
    <lineage>
        <taxon>Bacteria</taxon>
        <taxon>Bacillati</taxon>
        <taxon>Actinomycetota</taxon>
        <taxon>Actinomycetes</taxon>
        <taxon>Pseudonocardiales</taxon>
        <taxon>Pseudonocardiaceae</taxon>
        <taxon>Actinosynnema</taxon>
    </lineage>
</organism>
<dbReference type="HOGENOM" id="CLU_060261_0_0_11"/>
<accession>C6WC50</accession>
<evidence type="ECO:0000313" key="2">
    <source>
        <dbReference type="Proteomes" id="UP000002213"/>
    </source>
</evidence>